<evidence type="ECO:0000313" key="3">
    <source>
        <dbReference type="Proteomes" id="UP001570071"/>
    </source>
</evidence>
<accession>A0ABV4N2L7</accession>
<sequence length="160" mass="17139">MKAKILTALCSTLLFAGCASTSDSQPTTMATGPMVSCDLPTVEGDRGPIRPSLYVVGTFDQAEWMHIPERAMSYKGDGIYQVVTSEKAGTVNLQIATLNWKPQFTASGRNLAVGELKELKKGGFMKDTIVDIPADGQYVWSAKFAGDKSPESVVIAKCAN</sequence>
<keyword evidence="2" id="KW-0326">Glycosidase</keyword>
<evidence type="ECO:0000313" key="2">
    <source>
        <dbReference type="EMBL" id="MEZ8723647.1"/>
    </source>
</evidence>
<gene>
    <name evidence="2" type="ORF">AB6D66_21460</name>
</gene>
<protein>
    <submittedName>
        <fullName evidence="2">Glycosidase</fullName>
    </submittedName>
</protein>
<keyword evidence="1" id="KW-0732">Signal</keyword>
<organism evidence="2 3">
    <name type="scientific">Vibrio pomeroyi</name>
    <dbReference type="NCBI Taxonomy" id="198832"/>
    <lineage>
        <taxon>Bacteria</taxon>
        <taxon>Pseudomonadati</taxon>
        <taxon>Pseudomonadota</taxon>
        <taxon>Gammaproteobacteria</taxon>
        <taxon>Vibrionales</taxon>
        <taxon>Vibrionaceae</taxon>
        <taxon>Vibrio</taxon>
    </lineage>
</organism>
<feature type="chain" id="PRO_5046278833" evidence="1">
    <location>
        <begin position="22"/>
        <end position="160"/>
    </location>
</feature>
<reference evidence="2 3" key="1">
    <citation type="journal article" date="2024" name="ISME J.">
        <title>Tailless and filamentous prophages are predominant in marine Vibrio.</title>
        <authorList>
            <person name="Steensen K."/>
            <person name="Seneca J."/>
            <person name="Bartlau N."/>
            <person name="Yu X.A."/>
            <person name="Hussain F.A."/>
            <person name="Polz M.F."/>
        </authorList>
    </citation>
    <scope>NUCLEOTIDE SEQUENCE [LARGE SCALE GENOMIC DNA]</scope>
    <source>
        <strain evidence="2 3">10N.239.312.F12</strain>
    </source>
</reference>
<proteinExistence type="predicted"/>
<feature type="signal peptide" evidence="1">
    <location>
        <begin position="1"/>
        <end position="21"/>
    </location>
</feature>
<dbReference type="Proteomes" id="UP001570071">
    <property type="component" value="Unassembled WGS sequence"/>
</dbReference>
<dbReference type="RefSeq" id="WP_372125871.1">
    <property type="nucleotide sequence ID" value="NZ_JBFSSG010000071.1"/>
</dbReference>
<keyword evidence="3" id="KW-1185">Reference proteome</keyword>
<evidence type="ECO:0000256" key="1">
    <source>
        <dbReference type="SAM" id="SignalP"/>
    </source>
</evidence>
<keyword evidence="2" id="KW-0378">Hydrolase</keyword>
<name>A0ABV4N2L7_9VIBR</name>
<comment type="caution">
    <text evidence="2">The sequence shown here is derived from an EMBL/GenBank/DDBJ whole genome shotgun (WGS) entry which is preliminary data.</text>
</comment>
<dbReference type="PROSITE" id="PS51257">
    <property type="entry name" value="PROKAR_LIPOPROTEIN"/>
    <property type="match status" value="1"/>
</dbReference>
<dbReference type="EMBL" id="JBFSSG010000071">
    <property type="protein sequence ID" value="MEZ8723647.1"/>
    <property type="molecule type" value="Genomic_DNA"/>
</dbReference>
<dbReference type="GO" id="GO:0016798">
    <property type="term" value="F:hydrolase activity, acting on glycosyl bonds"/>
    <property type="evidence" value="ECO:0007669"/>
    <property type="project" value="UniProtKB-KW"/>
</dbReference>